<accession>A0A0V0H0K1</accession>
<reference evidence="1" key="1">
    <citation type="submission" date="2015-12" db="EMBL/GenBank/DDBJ databases">
        <title>Gene expression during late stages of embryo sac development: a critical building block for successful pollen-pistil interactions.</title>
        <authorList>
            <person name="Liu Y."/>
            <person name="Joly V."/>
            <person name="Sabar M."/>
            <person name="Matton D.P."/>
        </authorList>
    </citation>
    <scope>NUCLEOTIDE SEQUENCE</scope>
</reference>
<sequence>MIHRGLNTSKQIIHPLVLMSLQKPFFFLEISFPFQRNNSSASTSHSYGPGILQFTYCGYCGKLAWKSKDSLLIYPKSSN</sequence>
<evidence type="ECO:0000313" key="1">
    <source>
        <dbReference type="EMBL" id="JAP13880.1"/>
    </source>
</evidence>
<dbReference type="AlphaFoldDB" id="A0A0V0H0K1"/>
<protein>
    <submittedName>
        <fullName evidence="1">Putative ovule protein</fullName>
    </submittedName>
</protein>
<feature type="non-terminal residue" evidence="1">
    <location>
        <position position="79"/>
    </location>
</feature>
<name>A0A0V0H0K1_SOLCH</name>
<proteinExistence type="predicted"/>
<organism evidence="1">
    <name type="scientific">Solanum chacoense</name>
    <name type="common">Chaco potato</name>
    <dbReference type="NCBI Taxonomy" id="4108"/>
    <lineage>
        <taxon>Eukaryota</taxon>
        <taxon>Viridiplantae</taxon>
        <taxon>Streptophyta</taxon>
        <taxon>Embryophyta</taxon>
        <taxon>Tracheophyta</taxon>
        <taxon>Spermatophyta</taxon>
        <taxon>Magnoliopsida</taxon>
        <taxon>eudicotyledons</taxon>
        <taxon>Gunneridae</taxon>
        <taxon>Pentapetalae</taxon>
        <taxon>asterids</taxon>
        <taxon>lamiids</taxon>
        <taxon>Solanales</taxon>
        <taxon>Solanaceae</taxon>
        <taxon>Solanoideae</taxon>
        <taxon>Solaneae</taxon>
        <taxon>Solanum</taxon>
    </lineage>
</organism>
<dbReference type="EMBL" id="GEDG01027392">
    <property type="protein sequence ID" value="JAP13880.1"/>
    <property type="molecule type" value="Transcribed_RNA"/>
</dbReference>